<name>A0A1I7SBB8_BURXY</name>
<keyword evidence="5" id="KW-1185">Reference proteome</keyword>
<evidence type="ECO:0000313" key="2">
    <source>
        <dbReference type="EMBL" id="CAD5235544.1"/>
    </source>
</evidence>
<evidence type="ECO:0000313" key="3">
    <source>
        <dbReference type="EMBL" id="CAG9131977.1"/>
    </source>
</evidence>
<dbReference type="EMBL" id="CAJFCV020000006">
    <property type="protein sequence ID" value="CAG9131977.1"/>
    <property type="molecule type" value="Genomic_DNA"/>
</dbReference>
<reference evidence="6" key="1">
    <citation type="submission" date="2016-11" db="UniProtKB">
        <authorList>
            <consortium name="WormBaseParasite"/>
        </authorList>
    </citation>
    <scope>IDENTIFICATION</scope>
</reference>
<gene>
    <name evidence="2" type="ORF">BXYJ_LOCUS15635</name>
</gene>
<reference evidence="3" key="2">
    <citation type="submission" date="2020-08" db="EMBL/GenBank/DDBJ databases">
        <authorList>
            <person name="Kikuchi T."/>
        </authorList>
    </citation>
    <scope>NUCLEOTIDE SEQUENCE</scope>
    <source>
        <strain evidence="2">Ka4C1</strain>
    </source>
</reference>
<protein>
    <submittedName>
        <fullName evidence="2">(pine wood nematode) hypothetical protein</fullName>
    </submittedName>
</protein>
<proteinExistence type="predicted"/>
<accession>A0A1I7SBB8</accession>
<dbReference type="WBParaSite" id="BXY_1031600.1">
    <property type="protein sequence ID" value="BXY_1031600.1"/>
    <property type="gene ID" value="BXY_1031600"/>
</dbReference>
<feature type="compositionally biased region" description="Polar residues" evidence="1">
    <location>
        <begin position="1"/>
        <end position="14"/>
    </location>
</feature>
<dbReference type="Proteomes" id="UP000659654">
    <property type="component" value="Unassembled WGS sequence"/>
</dbReference>
<dbReference type="Proteomes" id="UP000582659">
    <property type="component" value="Unassembled WGS sequence"/>
</dbReference>
<dbReference type="EMBL" id="CAJFDI010000006">
    <property type="protein sequence ID" value="CAD5235544.1"/>
    <property type="molecule type" value="Genomic_DNA"/>
</dbReference>
<feature type="region of interest" description="Disordered" evidence="1">
    <location>
        <begin position="1"/>
        <end position="22"/>
    </location>
</feature>
<evidence type="ECO:0000256" key="1">
    <source>
        <dbReference type="SAM" id="MobiDB-lite"/>
    </source>
</evidence>
<dbReference type="Proteomes" id="UP000095284">
    <property type="component" value="Unplaced"/>
</dbReference>
<evidence type="ECO:0000313" key="6">
    <source>
        <dbReference type="WBParaSite" id="BXY_1031600.1"/>
    </source>
</evidence>
<evidence type="ECO:0000313" key="4">
    <source>
        <dbReference type="Proteomes" id="UP000095284"/>
    </source>
</evidence>
<organism evidence="4 6">
    <name type="scientific">Bursaphelenchus xylophilus</name>
    <name type="common">Pinewood nematode worm</name>
    <name type="synonym">Aphelenchoides xylophilus</name>
    <dbReference type="NCBI Taxonomy" id="6326"/>
    <lineage>
        <taxon>Eukaryota</taxon>
        <taxon>Metazoa</taxon>
        <taxon>Ecdysozoa</taxon>
        <taxon>Nematoda</taxon>
        <taxon>Chromadorea</taxon>
        <taxon>Rhabditida</taxon>
        <taxon>Tylenchina</taxon>
        <taxon>Tylenchomorpha</taxon>
        <taxon>Aphelenchoidea</taxon>
        <taxon>Aphelenchoididae</taxon>
        <taxon>Bursaphelenchus</taxon>
    </lineage>
</organism>
<evidence type="ECO:0000313" key="5">
    <source>
        <dbReference type="Proteomes" id="UP000659654"/>
    </source>
</evidence>
<sequence length="68" mass="7618">MINPTSSYDPSKSNMLFHPRRRADIRLGPHKMSVIRRGSYASTYAKDEEALMKKQSHAAQVALASEIA</sequence>
<dbReference type="AlphaFoldDB" id="A0A1I7SBB8"/>